<dbReference type="EMBL" id="KB741261">
    <property type="protein sequence ID" value="ENN71665.1"/>
    <property type="molecule type" value="Genomic_DNA"/>
</dbReference>
<dbReference type="OMA" id="YLNRVRM"/>
<organism evidence="10">
    <name type="scientific">Dendroctonus ponderosae</name>
    <name type="common">Mountain pine beetle</name>
    <dbReference type="NCBI Taxonomy" id="77166"/>
    <lineage>
        <taxon>Eukaryota</taxon>
        <taxon>Metazoa</taxon>
        <taxon>Ecdysozoa</taxon>
        <taxon>Arthropoda</taxon>
        <taxon>Hexapoda</taxon>
        <taxon>Insecta</taxon>
        <taxon>Pterygota</taxon>
        <taxon>Neoptera</taxon>
        <taxon>Endopterygota</taxon>
        <taxon>Coleoptera</taxon>
        <taxon>Polyphaga</taxon>
        <taxon>Cucujiformia</taxon>
        <taxon>Curculionidae</taxon>
        <taxon>Scolytinae</taxon>
        <taxon>Dendroctonus</taxon>
    </lineage>
</organism>
<evidence type="ECO:0000256" key="7">
    <source>
        <dbReference type="ARBA" id="ARBA00023034"/>
    </source>
</evidence>
<evidence type="ECO:0000256" key="2">
    <source>
        <dbReference type="ARBA" id="ARBA00009239"/>
    </source>
</evidence>
<feature type="non-terminal residue" evidence="10">
    <location>
        <position position="1"/>
    </location>
</feature>
<evidence type="ECO:0000256" key="5">
    <source>
        <dbReference type="ARBA" id="ARBA00022968"/>
    </source>
</evidence>
<keyword evidence="3 9" id="KW-0808">Transferase</keyword>
<reference evidence="11" key="2">
    <citation type="submission" date="2024-08" db="UniProtKB">
        <authorList>
            <consortium name="EnsemblMetazoa"/>
        </authorList>
    </citation>
    <scope>IDENTIFICATION</scope>
</reference>
<evidence type="ECO:0000256" key="6">
    <source>
        <dbReference type="ARBA" id="ARBA00022989"/>
    </source>
</evidence>
<keyword evidence="5 9" id="KW-0735">Signal-anchor</keyword>
<comment type="similarity">
    <text evidence="2 9">Belongs to the chondroitin N-acetylgalactosaminyltransferase family.</text>
</comment>
<dbReference type="EnsemblMetazoa" id="XM_019914089.1">
    <property type="protein sequence ID" value="XP_019769648.1"/>
    <property type="gene ID" value="LOC109544068"/>
</dbReference>
<dbReference type="InterPro" id="IPR051227">
    <property type="entry name" value="CS_glycosyltransferase"/>
</dbReference>
<dbReference type="InterPro" id="IPR008428">
    <property type="entry name" value="Chond_GalNAc"/>
</dbReference>
<dbReference type="PANTHER" id="PTHR12369:SF13">
    <property type="entry name" value="HEXOSYLTRANSFERASE"/>
    <property type="match status" value="1"/>
</dbReference>
<evidence type="ECO:0000256" key="8">
    <source>
        <dbReference type="ARBA" id="ARBA00023136"/>
    </source>
</evidence>
<dbReference type="KEGG" id="dpa:109544068"/>
<dbReference type="PANTHER" id="PTHR12369">
    <property type="entry name" value="CHONDROITIN SYNTHASE"/>
    <property type="match status" value="1"/>
</dbReference>
<dbReference type="HOGENOM" id="CLU_016244_1_0_1"/>
<evidence type="ECO:0000256" key="1">
    <source>
        <dbReference type="ARBA" id="ARBA00004447"/>
    </source>
</evidence>
<dbReference type="Pfam" id="PF05679">
    <property type="entry name" value="CHGN"/>
    <property type="match status" value="1"/>
</dbReference>
<dbReference type="AlphaFoldDB" id="N6TR11"/>
<evidence type="ECO:0000256" key="3">
    <source>
        <dbReference type="ARBA" id="ARBA00022679"/>
    </source>
</evidence>
<keyword evidence="4 9" id="KW-0812">Transmembrane</keyword>
<name>N6TR11_DENPD</name>
<evidence type="ECO:0000256" key="4">
    <source>
        <dbReference type="ARBA" id="ARBA00022692"/>
    </source>
</evidence>
<gene>
    <name evidence="11" type="primary">109544068</name>
    <name evidence="10" type="ORF">YQE_11763</name>
</gene>
<dbReference type="GO" id="GO:0047238">
    <property type="term" value="F:glucuronosyl-N-acetylgalactosaminyl-proteoglycan 4-beta-N-acetylgalactosaminyltransferase activity"/>
    <property type="evidence" value="ECO:0007669"/>
    <property type="project" value="TreeGrafter"/>
</dbReference>
<dbReference type="GO" id="GO:0032580">
    <property type="term" value="C:Golgi cisterna membrane"/>
    <property type="evidence" value="ECO:0007669"/>
    <property type="project" value="UniProtKB-SubCell"/>
</dbReference>
<feature type="transmembrane region" description="Helical" evidence="9">
    <location>
        <begin position="12"/>
        <end position="33"/>
    </location>
</feature>
<evidence type="ECO:0000256" key="9">
    <source>
        <dbReference type="RuleBase" id="RU364016"/>
    </source>
</evidence>
<reference evidence="10 12" key="1">
    <citation type="journal article" date="2013" name="Genome Biol.">
        <title>Draft genome of the mountain pine beetle, Dendroctonus ponderosae Hopkins, a major forest pest.</title>
        <authorList>
            <person name="Keeling C.I."/>
            <person name="Yuen M.M."/>
            <person name="Liao N.Y."/>
            <person name="Docking T.R."/>
            <person name="Chan S.K."/>
            <person name="Taylor G.A."/>
            <person name="Palmquist D.L."/>
            <person name="Jackman S.D."/>
            <person name="Nguyen A."/>
            <person name="Li M."/>
            <person name="Henderson H."/>
            <person name="Janes J.K."/>
            <person name="Zhao Y."/>
            <person name="Pandoh P."/>
            <person name="Moore R."/>
            <person name="Sperling F.A."/>
            <person name="Huber D.P."/>
            <person name="Birol I."/>
            <person name="Jones S.J."/>
            <person name="Bohlmann J."/>
        </authorList>
    </citation>
    <scope>NUCLEOTIDE SEQUENCE</scope>
</reference>
<dbReference type="EC" id="2.4.1.-" evidence="9"/>
<keyword evidence="6 9" id="KW-1133">Transmembrane helix</keyword>
<proteinExistence type="inferred from homology"/>
<evidence type="ECO:0000313" key="12">
    <source>
        <dbReference type="Proteomes" id="UP000019118"/>
    </source>
</evidence>
<dbReference type="Gene3D" id="3.90.550.50">
    <property type="match status" value="1"/>
</dbReference>
<dbReference type="OrthoDB" id="9985088at2759"/>
<keyword evidence="7 9" id="KW-0333">Golgi apparatus</keyword>
<protein>
    <recommendedName>
        <fullName evidence="9">Hexosyltransferase</fullName>
        <ecNumber evidence="9">2.4.1.-</ecNumber>
    </recommendedName>
</protein>
<evidence type="ECO:0000313" key="10">
    <source>
        <dbReference type="EMBL" id="ENN71665.1"/>
    </source>
</evidence>
<sequence>MRKITKKFISEHIYLLLGIVIGLYISSFISAGLDLSCTTTENNLRVDKRLAQEIINSSINRLAPKILPEKPQGEQKSTFVRPRYYSTELGIREKLFVGIFTSENKVNSHAVHINKTIGHIVDKIKFFITAQYKLKTKFNLTGLVGFTDARSKYRPFQVIKYVADTFSMDYDYYFFANDYTFINVHRLQDVVDKISVSMDVYLGTKVMGSSYCNLEAGIVISNSVLRAARKYLEWCIMNAVSDDYSENIGRCIHHSLNLSCQESVQDQTMPSFKLKEFNLKSLQTLSKNADFNAAVTVRPVIANDDFFRLNAYFLKQRLEMYNRQISEISKSLTDSWPAGQRPGAVPATRFDMPRQQYFNMTHIFLPDDFTILRSHTESELVDIQNILKDVTSQVAAQHPKEYEFRRLVNGYKTFDLSRGLDYTLDLGFRDLHSGKEIVKRFEVCKPLGNVEFIPVPYVTENARVSIILPVQETEVYQAMHFLEAFDTSVLAKKEKTLLLLVLLYQYNSESKGSQDVFAKLKRFVIQASAKYENEDLKISWLSIRLPQAKFPLLMENNKAIHFAVTDLALKKIGLHSLTLVLDVWAYVTVDFLNRVRMNTIEDYQIFCPIPFRQYSPFVTQLAHLEVTKMSGHFDREEFRYVAFYGSDYVKARKETESEIPLIRTDNDITKLLKSETKKKGNIFDMFLQHGRDVHCMRATEMNLKILYHFEKDRNRMNKFYGNDAQLAKLLLTKGDIIPELM</sequence>
<keyword evidence="8 9" id="KW-0472">Membrane</keyword>
<keyword evidence="12" id="KW-1185">Reference proteome</keyword>
<comment type="subcellular location">
    <subcellularLocation>
        <location evidence="1 9">Golgi apparatus</location>
        <location evidence="1 9">Golgi stack membrane</location>
        <topology evidence="1 9">Single-pass type II membrane protein</topology>
    </subcellularLocation>
</comment>
<evidence type="ECO:0000313" key="11">
    <source>
        <dbReference type="EnsemblMetazoa" id="XP_019769648.1"/>
    </source>
</evidence>
<accession>N6TR11</accession>
<dbReference type="Proteomes" id="UP000019118">
    <property type="component" value="Unassembled WGS sequence"/>
</dbReference>